<evidence type="ECO:0000313" key="13">
    <source>
        <dbReference type="Proteomes" id="UP001499994"/>
    </source>
</evidence>
<evidence type="ECO:0000313" key="12">
    <source>
        <dbReference type="EMBL" id="GAA3879530.1"/>
    </source>
</evidence>
<dbReference type="InterPro" id="IPR010065">
    <property type="entry name" value="AA_ABC_transptr_permease_3TM"/>
</dbReference>
<proteinExistence type="inferred from homology"/>
<comment type="subcellular location">
    <subcellularLocation>
        <location evidence="1">Cell inner membrane</location>
        <topology evidence="1">Multi-pass membrane protein</topology>
    </subcellularLocation>
    <subcellularLocation>
        <location evidence="10">Cell membrane</location>
        <topology evidence="10">Multi-pass membrane protein</topology>
    </subcellularLocation>
</comment>
<sequence>MSIIELFYFGDGGWGALLLSALAMTLSLAVAGMLLGMLAGIGGAYAALSGVPALRLLARIYTTLLRGIPDLLVIYLFYFGSSTVLTAVSRFFGSEGFVGVPEFFIGVCALGIVAGAYLTEVFRGAIQAIDKGEIEAALAFGMTMMQRTRRIVLPLAAKHALPGMVNIWQMVLKDTSLISIIGLVELMRQAQIAGGSTHKYFTFYMAAAVIYLFVSWLSGRVFAKAERVTMRSVTRDEEGKAC</sequence>
<evidence type="ECO:0000256" key="5">
    <source>
        <dbReference type="ARBA" id="ARBA00022519"/>
    </source>
</evidence>
<comment type="caution">
    <text evidence="12">The sequence shown here is derived from an EMBL/GenBank/DDBJ whole genome shotgun (WGS) entry which is preliminary data.</text>
</comment>
<evidence type="ECO:0000259" key="11">
    <source>
        <dbReference type="PROSITE" id="PS50928"/>
    </source>
</evidence>
<dbReference type="InterPro" id="IPR051613">
    <property type="entry name" value="ABC_transp_permease_HisMQ"/>
</dbReference>
<evidence type="ECO:0000256" key="3">
    <source>
        <dbReference type="ARBA" id="ARBA00022448"/>
    </source>
</evidence>
<protein>
    <submittedName>
        <fullName evidence="12">Nopaline ABC transporter permease NocQ</fullName>
    </submittedName>
</protein>
<evidence type="ECO:0000256" key="4">
    <source>
        <dbReference type="ARBA" id="ARBA00022475"/>
    </source>
</evidence>
<dbReference type="PANTHER" id="PTHR30133:SF2">
    <property type="entry name" value="ARGININE ABC TRANSPORTER PERMEASE PROTEIN ARTQ"/>
    <property type="match status" value="1"/>
</dbReference>
<keyword evidence="13" id="KW-1185">Reference proteome</keyword>
<keyword evidence="6 10" id="KW-0812">Transmembrane</keyword>
<dbReference type="CDD" id="cd06261">
    <property type="entry name" value="TM_PBP2"/>
    <property type="match status" value="1"/>
</dbReference>
<evidence type="ECO:0000256" key="7">
    <source>
        <dbReference type="ARBA" id="ARBA00022970"/>
    </source>
</evidence>
<keyword evidence="9 10" id="KW-0472">Membrane</keyword>
<evidence type="ECO:0000256" key="10">
    <source>
        <dbReference type="RuleBase" id="RU363032"/>
    </source>
</evidence>
<dbReference type="NCBIfam" id="TIGR01726">
    <property type="entry name" value="HEQRo_perm_3TM"/>
    <property type="match status" value="1"/>
</dbReference>
<feature type="transmembrane region" description="Helical" evidence="10">
    <location>
        <begin position="98"/>
        <end position="118"/>
    </location>
</feature>
<feature type="transmembrane region" description="Helical" evidence="10">
    <location>
        <begin position="70"/>
        <end position="92"/>
    </location>
</feature>
<evidence type="ECO:0000256" key="8">
    <source>
        <dbReference type="ARBA" id="ARBA00022989"/>
    </source>
</evidence>
<gene>
    <name evidence="12" type="primary">nocQ</name>
    <name evidence="12" type="ORF">GCM10022405_01310</name>
</gene>
<organism evidence="12 13">
    <name type="scientific">Gibbsiella dentisursi</name>
    <dbReference type="NCBI Taxonomy" id="796890"/>
    <lineage>
        <taxon>Bacteria</taxon>
        <taxon>Pseudomonadati</taxon>
        <taxon>Pseudomonadota</taxon>
        <taxon>Gammaproteobacteria</taxon>
        <taxon>Enterobacterales</taxon>
        <taxon>Yersiniaceae</taxon>
        <taxon>Gibbsiella</taxon>
    </lineage>
</organism>
<dbReference type="SUPFAM" id="SSF161098">
    <property type="entry name" value="MetI-like"/>
    <property type="match status" value="1"/>
</dbReference>
<dbReference type="InterPro" id="IPR035906">
    <property type="entry name" value="MetI-like_sf"/>
</dbReference>
<dbReference type="PROSITE" id="PS50928">
    <property type="entry name" value="ABC_TM1"/>
    <property type="match status" value="1"/>
</dbReference>
<feature type="transmembrane region" description="Helical" evidence="10">
    <location>
        <begin position="12"/>
        <end position="31"/>
    </location>
</feature>
<feature type="transmembrane region" description="Helical" evidence="10">
    <location>
        <begin position="151"/>
        <end position="171"/>
    </location>
</feature>
<dbReference type="InterPro" id="IPR000515">
    <property type="entry name" value="MetI-like"/>
</dbReference>
<feature type="transmembrane region" description="Helical" evidence="10">
    <location>
        <begin position="37"/>
        <end position="58"/>
    </location>
</feature>
<dbReference type="EMBL" id="BAABDG010000002">
    <property type="protein sequence ID" value="GAA3879530.1"/>
    <property type="molecule type" value="Genomic_DNA"/>
</dbReference>
<keyword evidence="3 10" id="KW-0813">Transport</keyword>
<comment type="similarity">
    <text evidence="2">Belongs to the binding-protein-dependent transport system permease family. HisMQ subfamily.</text>
</comment>
<keyword evidence="7" id="KW-0029">Amino-acid transport</keyword>
<name>A0ABP7KJ29_9GAMM</name>
<evidence type="ECO:0000256" key="1">
    <source>
        <dbReference type="ARBA" id="ARBA00004429"/>
    </source>
</evidence>
<evidence type="ECO:0000256" key="9">
    <source>
        <dbReference type="ARBA" id="ARBA00023136"/>
    </source>
</evidence>
<evidence type="ECO:0000256" key="2">
    <source>
        <dbReference type="ARBA" id="ARBA00010072"/>
    </source>
</evidence>
<dbReference type="Pfam" id="PF00528">
    <property type="entry name" value="BPD_transp_1"/>
    <property type="match status" value="1"/>
</dbReference>
<dbReference type="RefSeq" id="WP_279028962.1">
    <property type="nucleotide sequence ID" value="NZ_BAABDG010000002.1"/>
</dbReference>
<dbReference type="Proteomes" id="UP001499994">
    <property type="component" value="Unassembled WGS sequence"/>
</dbReference>
<dbReference type="PANTHER" id="PTHR30133">
    <property type="entry name" value="CATIONIC AMINO ACID TRANSPORTER, MEMBRANE COMPONENT"/>
    <property type="match status" value="1"/>
</dbReference>
<keyword evidence="5" id="KW-0997">Cell inner membrane</keyword>
<feature type="domain" description="ABC transmembrane type-1" evidence="11">
    <location>
        <begin position="22"/>
        <end position="222"/>
    </location>
</feature>
<keyword evidence="8 10" id="KW-1133">Transmembrane helix</keyword>
<reference evidence="13" key="1">
    <citation type="journal article" date="2019" name="Int. J. Syst. Evol. Microbiol.">
        <title>The Global Catalogue of Microorganisms (GCM) 10K type strain sequencing project: providing services to taxonomists for standard genome sequencing and annotation.</title>
        <authorList>
            <consortium name="The Broad Institute Genomics Platform"/>
            <consortium name="The Broad Institute Genome Sequencing Center for Infectious Disease"/>
            <person name="Wu L."/>
            <person name="Ma J."/>
        </authorList>
    </citation>
    <scope>NUCLEOTIDE SEQUENCE [LARGE SCALE GENOMIC DNA]</scope>
    <source>
        <strain evidence="13">JCM 17201</strain>
    </source>
</reference>
<keyword evidence="4" id="KW-1003">Cell membrane</keyword>
<feature type="transmembrane region" description="Helical" evidence="10">
    <location>
        <begin position="201"/>
        <end position="223"/>
    </location>
</feature>
<evidence type="ECO:0000256" key="6">
    <source>
        <dbReference type="ARBA" id="ARBA00022692"/>
    </source>
</evidence>
<dbReference type="Gene3D" id="1.10.3720.10">
    <property type="entry name" value="MetI-like"/>
    <property type="match status" value="1"/>
</dbReference>
<accession>A0ABP7KJ29</accession>